<feature type="region of interest" description="Disordered" evidence="4">
    <location>
        <begin position="39"/>
        <end position="80"/>
    </location>
</feature>
<sequence>MASRHVPYTDISDMGRAAQETEIQRAANQQLIEEGRIIKHKELEKMRREEESKDDSSSERPDVIIKINNGSTSRLSSQRSSADLASSISSRNLDARELRAQLLQLEEKVKGAMLSNVQLDNDKQLLKYEVDLLKDKLEDLTDAYASLNKIFLENKRELAYQKMQIVELTHRLDYARHQIEARDQLIVEHGLVLIGGTNVDDNPTSNMEELTATNAHMSSTNKGKFTSNDSNLVMMNGLSNNNNNHSKSNSLIHQNGDKSSNHLPEMVLITKSTAELLNTLSETTLDKQIQQLFSMRSELDARVEELESQLREERKRFEAPTTRYDSKNRTNIANAEDIKHELQQSRNQAQEYKLKFHESSQKISALESDIVRLEGQTKRYKAIADACEEQEEILKQDRRKCQRELREVQSKLEDLKAENARLQRVVDKYNRGSTIPGSLAPGTSSTIRQAHDSSVNR</sequence>
<name>A0AA85C1K1_9TREM</name>
<proteinExistence type="inferred from homology"/>
<dbReference type="PANTHER" id="PTHR19212:SF0">
    <property type="entry name" value="LD07988P"/>
    <property type="match status" value="1"/>
</dbReference>
<feature type="coiled-coil region" evidence="3">
    <location>
        <begin position="289"/>
        <end position="355"/>
    </location>
</feature>
<accession>A0AA85C1K1</accession>
<dbReference type="Pfam" id="PF09738">
    <property type="entry name" value="LRRFIP"/>
    <property type="match status" value="1"/>
</dbReference>
<dbReference type="AlphaFoldDB" id="A0AA85C1K1"/>
<dbReference type="InterPro" id="IPR019139">
    <property type="entry name" value="LRRFIP1/2"/>
</dbReference>
<feature type="region of interest" description="Disordered" evidence="4">
    <location>
        <begin position="431"/>
        <end position="457"/>
    </location>
</feature>
<dbReference type="GO" id="GO:0006355">
    <property type="term" value="P:regulation of DNA-templated transcription"/>
    <property type="evidence" value="ECO:0007669"/>
    <property type="project" value="InterPro"/>
</dbReference>
<feature type="coiled-coil region" evidence="3">
    <location>
        <begin position="88"/>
        <end position="150"/>
    </location>
</feature>
<dbReference type="WBParaSite" id="SMTH1_87780.1">
    <property type="protein sequence ID" value="SMTH1_87780.1"/>
    <property type="gene ID" value="SMTH1_87780"/>
</dbReference>
<dbReference type="Gene3D" id="1.20.5.4090">
    <property type="match status" value="1"/>
</dbReference>
<feature type="compositionally biased region" description="Basic and acidic residues" evidence="4">
    <location>
        <begin position="39"/>
        <end position="63"/>
    </location>
</feature>
<keyword evidence="2 3" id="KW-0175">Coiled coil</keyword>
<evidence type="ECO:0008006" key="7">
    <source>
        <dbReference type="Google" id="ProtNLM"/>
    </source>
</evidence>
<feature type="region of interest" description="Disordered" evidence="4">
    <location>
        <begin position="1"/>
        <end position="21"/>
    </location>
</feature>
<evidence type="ECO:0000256" key="2">
    <source>
        <dbReference type="ARBA" id="ARBA00023054"/>
    </source>
</evidence>
<feature type="compositionally biased region" description="Low complexity" evidence="4">
    <location>
        <begin position="71"/>
        <end position="80"/>
    </location>
</feature>
<comment type="similarity">
    <text evidence="1">Belongs to the LRRFIP family.</text>
</comment>
<protein>
    <recommendedName>
        <fullName evidence="7">Leucine-rich repeat flightless-interacting protein 2</fullName>
    </recommendedName>
</protein>
<dbReference type="Proteomes" id="UP000050791">
    <property type="component" value="Unassembled WGS sequence"/>
</dbReference>
<evidence type="ECO:0000313" key="5">
    <source>
        <dbReference type="Proteomes" id="UP000050791"/>
    </source>
</evidence>
<reference evidence="6" key="1">
    <citation type="submission" date="2023-11" db="UniProtKB">
        <authorList>
            <consortium name="WormBaseParasite"/>
        </authorList>
    </citation>
    <scope>IDENTIFICATION</scope>
</reference>
<dbReference type="PANTHER" id="PTHR19212">
    <property type="entry name" value="LEUCINE RICH REPEAT IN FLII INTERACTING PROTEIN"/>
    <property type="match status" value="1"/>
</dbReference>
<evidence type="ECO:0000256" key="1">
    <source>
        <dbReference type="ARBA" id="ARBA00008275"/>
    </source>
</evidence>
<evidence type="ECO:0000313" key="6">
    <source>
        <dbReference type="WBParaSite" id="SMTH1_87780.1"/>
    </source>
</evidence>
<organism evidence="5 6">
    <name type="scientific">Schistosoma mattheei</name>
    <dbReference type="NCBI Taxonomy" id="31246"/>
    <lineage>
        <taxon>Eukaryota</taxon>
        <taxon>Metazoa</taxon>
        <taxon>Spiralia</taxon>
        <taxon>Lophotrochozoa</taxon>
        <taxon>Platyhelminthes</taxon>
        <taxon>Trematoda</taxon>
        <taxon>Digenea</taxon>
        <taxon>Strigeidida</taxon>
        <taxon>Schistosomatoidea</taxon>
        <taxon>Schistosomatidae</taxon>
        <taxon>Schistosoma</taxon>
    </lineage>
</organism>
<evidence type="ECO:0000256" key="3">
    <source>
        <dbReference type="SAM" id="Coils"/>
    </source>
</evidence>
<evidence type="ECO:0000256" key="4">
    <source>
        <dbReference type="SAM" id="MobiDB-lite"/>
    </source>
</evidence>